<sequence length="168" mass="19131">MEPQHPDSENEVNLFDHERRCFDLALAFLKETKGGDYKFVLLVTMCPLTTSKGWGTHTYFFAHLKGTNSSPELFFADVVLAPVNSVHCCKVDPSSFSLGKAPLQFEVISHCPHVKCFECVDHCNYEFESDIEAKLILRMFLSFTVRMLSACNVMRFSTISTMMIVKKM</sequence>
<protein>
    <recommendedName>
        <fullName evidence="1">DUF3615 domain-containing protein</fullName>
    </recommendedName>
</protein>
<dbReference type="Gramene" id="AUR62019564-RA">
    <property type="protein sequence ID" value="AUR62019564-RA:cds"/>
    <property type="gene ID" value="AUR62019564"/>
</dbReference>
<dbReference type="EnsemblPlants" id="AUR62019564-RA">
    <property type="protein sequence ID" value="AUR62019564-RA:cds"/>
    <property type="gene ID" value="AUR62019564"/>
</dbReference>
<evidence type="ECO:0000313" key="2">
    <source>
        <dbReference type="EnsemblPlants" id="AUR62019564-RA:cds"/>
    </source>
</evidence>
<dbReference type="InterPro" id="IPR022059">
    <property type="entry name" value="DUF3615"/>
</dbReference>
<evidence type="ECO:0000259" key="1">
    <source>
        <dbReference type="Pfam" id="PF12274"/>
    </source>
</evidence>
<reference evidence="2" key="2">
    <citation type="submission" date="2021-03" db="UniProtKB">
        <authorList>
            <consortium name="EnsemblPlants"/>
        </authorList>
    </citation>
    <scope>IDENTIFICATION</scope>
</reference>
<dbReference type="AlphaFoldDB" id="A0A803LVR3"/>
<accession>A0A803LVR3</accession>
<proteinExistence type="predicted"/>
<feature type="domain" description="DUF3615" evidence="1">
    <location>
        <begin position="25"/>
        <end position="122"/>
    </location>
</feature>
<dbReference type="Pfam" id="PF12274">
    <property type="entry name" value="DUF3615"/>
    <property type="match status" value="1"/>
</dbReference>
<organism evidence="2 3">
    <name type="scientific">Chenopodium quinoa</name>
    <name type="common">Quinoa</name>
    <dbReference type="NCBI Taxonomy" id="63459"/>
    <lineage>
        <taxon>Eukaryota</taxon>
        <taxon>Viridiplantae</taxon>
        <taxon>Streptophyta</taxon>
        <taxon>Embryophyta</taxon>
        <taxon>Tracheophyta</taxon>
        <taxon>Spermatophyta</taxon>
        <taxon>Magnoliopsida</taxon>
        <taxon>eudicotyledons</taxon>
        <taxon>Gunneridae</taxon>
        <taxon>Pentapetalae</taxon>
        <taxon>Caryophyllales</taxon>
        <taxon>Chenopodiaceae</taxon>
        <taxon>Chenopodioideae</taxon>
        <taxon>Atripliceae</taxon>
        <taxon>Chenopodium</taxon>
    </lineage>
</organism>
<evidence type="ECO:0000313" key="3">
    <source>
        <dbReference type="Proteomes" id="UP000596660"/>
    </source>
</evidence>
<keyword evidence="3" id="KW-1185">Reference proteome</keyword>
<name>A0A803LVR3_CHEQI</name>
<dbReference type="Proteomes" id="UP000596660">
    <property type="component" value="Unplaced"/>
</dbReference>
<reference evidence="2" key="1">
    <citation type="journal article" date="2017" name="Nature">
        <title>The genome of Chenopodium quinoa.</title>
        <authorList>
            <person name="Jarvis D.E."/>
            <person name="Ho Y.S."/>
            <person name="Lightfoot D.J."/>
            <person name="Schmoeckel S.M."/>
            <person name="Li B."/>
            <person name="Borm T.J.A."/>
            <person name="Ohyanagi H."/>
            <person name="Mineta K."/>
            <person name="Michell C.T."/>
            <person name="Saber N."/>
            <person name="Kharbatia N.M."/>
            <person name="Rupper R.R."/>
            <person name="Sharp A.R."/>
            <person name="Dally N."/>
            <person name="Boughton B.A."/>
            <person name="Woo Y.H."/>
            <person name="Gao G."/>
            <person name="Schijlen E.G.W.M."/>
            <person name="Guo X."/>
            <person name="Momin A.A."/>
            <person name="Negrao S."/>
            <person name="Al-Babili S."/>
            <person name="Gehring C."/>
            <person name="Roessner U."/>
            <person name="Jung C."/>
            <person name="Murphy K."/>
            <person name="Arold S.T."/>
            <person name="Gojobori T."/>
            <person name="van der Linden C.G."/>
            <person name="van Loo E.N."/>
            <person name="Jellen E.N."/>
            <person name="Maughan P.J."/>
            <person name="Tester M."/>
        </authorList>
    </citation>
    <scope>NUCLEOTIDE SEQUENCE [LARGE SCALE GENOMIC DNA]</scope>
    <source>
        <strain evidence="2">cv. PI 614886</strain>
    </source>
</reference>